<comment type="caution">
    <text evidence="1">The sequence shown here is derived from an EMBL/GenBank/DDBJ whole genome shotgun (WGS) entry which is preliminary data.</text>
</comment>
<keyword evidence="2" id="KW-1185">Reference proteome</keyword>
<dbReference type="AlphaFoldDB" id="C4G8V6"/>
<sequence>MVSSSFKRPAHLIAACIAEIIIGHPLRPVQSTGAKIRMKRMA</sequence>
<reference evidence="1" key="1">
    <citation type="submission" date="2009-04" db="EMBL/GenBank/DDBJ databases">
        <authorList>
            <person name="Weinstock G."/>
            <person name="Sodergren E."/>
            <person name="Clifton S."/>
            <person name="Fulton L."/>
            <person name="Fulton B."/>
            <person name="Courtney L."/>
            <person name="Fronick C."/>
            <person name="Harrison M."/>
            <person name="Strong C."/>
            <person name="Farmer C."/>
            <person name="Delahaunty K."/>
            <person name="Markovic C."/>
            <person name="Hall O."/>
            <person name="Minx P."/>
            <person name="Tomlinson C."/>
            <person name="Mitreva M."/>
            <person name="Nelson J."/>
            <person name="Hou S."/>
            <person name="Wollam A."/>
            <person name="Pepin K.H."/>
            <person name="Johnson M."/>
            <person name="Bhonagiri V."/>
            <person name="Nash W.E."/>
            <person name="Warren W."/>
            <person name="Chinwalla A."/>
            <person name="Mardis E.R."/>
            <person name="Wilson R.K."/>
        </authorList>
    </citation>
    <scope>NUCLEOTIDE SEQUENCE [LARGE SCALE GENOMIC DNA]</scope>
    <source>
        <strain evidence="1">DSM 14600</strain>
    </source>
</reference>
<dbReference type="HOGENOM" id="CLU_3257822_0_0_9"/>
<name>C4G8V6_9FIRM</name>
<evidence type="ECO:0000313" key="2">
    <source>
        <dbReference type="Proteomes" id="UP000003494"/>
    </source>
</evidence>
<accession>C4G8V6</accession>
<evidence type="ECO:0000313" key="1">
    <source>
        <dbReference type="EMBL" id="EEP29052.1"/>
    </source>
</evidence>
<dbReference type="EMBL" id="ACIP02000001">
    <property type="protein sequence ID" value="EEP29052.1"/>
    <property type="molecule type" value="Genomic_DNA"/>
</dbReference>
<organism evidence="1 2">
    <name type="scientific">Shuttleworthella satelles DSM 14600</name>
    <dbReference type="NCBI Taxonomy" id="626523"/>
    <lineage>
        <taxon>Bacteria</taxon>
        <taxon>Bacillati</taxon>
        <taxon>Bacillota</taxon>
        <taxon>Clostridia</taxon>
        <taxon>Lachnospirales</taxon>
        <taxon>Lachnospiraceae</taxon>
        <taxon>Shuttleworthella</taxon>
    </lineage>
</organism>
<dbReference type="STRING" id="626523.GCWU000342_00402"/>
<dbReference type="Proteomes" id="UP000003494">
    <property type="component" value="Unassembled WGS sequence"/>
</dbReference>
<gene>
    <name evidence="1" type="ORF">GCWU000342_00402</name>
</gene>
<protein>
    <submittedName>
        <fullName evidence="1">Uncharacterized protein</fullName>
    </submittedName>
</protein>
<proteinExistence type="predicted"/>